<evidence type="ECO:0000256" key="2">
    <source>
        <dbReference type="ARBA" id="ARBA00023315"/>
    </source>
</evidence>
<protein>
    <recommendedName>
        <fullName evidence="6">Beta-ketoacyl-[acyl-carrier-protein] synthase III C-terminal domain-containing protein</fullName>
    </recommendedName>
</protein>
<dbReference type="GO" id="GO:0006633">
    <property type="term" value="P:fatty acid biosynthetic process"/>
    <property type="evidence" value="ECO:0007669"/>
    <property type="project" value="InterPro"/>
</dbReference>
<dbReference type="AlphaFoldDB" id="A0A381UJ98"/>
<feature type="domain" description="Beta-ketoacyl-[acyl-carrier-protein] synthase III N-terminal" evidence="4">
    <location>
        <begin position="117"/>
        <end position="160"/>
    </location>
</feature>
<dbReference type="Pfam" id="PF08545">
    <property type="entry name" value="ACP_syn_III"/>
    <property type="match status" value="1"/>
</dbReference>
<dbReference type="SUPFAM" id="SSF53901">
    <property type="entry name" value="Thiolase-like"/>
    <property type="match status" value="1"/>
</dbReference>
<evidence type="ECO:0000259" key="4">
    <source>
        <dbReference type="Pfam" id="PF08545"/>
    </source>
</evidence>
<dbReference type="CDD" id="cd00830">
    <property type="entry name" value="KAS_III"/>
    <property type="match status" value="1"/>
</dbReference>
<keyword evidence="2" id="KW-0012">Acyltransferase</keyword>
<proteinExistence type="predicted"/>
<dbReference type="PANTHER" id="PTHR34069:SF3">
    <property type="entry name" value="ACYL-COA:ACYL-COA ALKYLTRANSFERASE"/>
    <property type="match status" value="1"/>
</dbReference>
<dbReference type="InterPro" id="IPR013747">
    <property type="entry name" value="ACP_syn_III_C"/>
</dbReference>
<reference evidence="5" key="1">
    <citation type="submission" date="2018-05" db="EMBL/GenBank/DDBJ databases">
        <authorList>
            <person name="Lanie J.A."/>
            <person name="Ng W.-L."/>
            <person name="Kazmierczak K.M."/>
            <person name="Andrzejewski T.M."/>
            <person name="Davidsen T.M."/>
            <person name="Wayne K.J."/>
            <person name="Tettelin H."/>
            <person name="Glass J.I."/>
            <person name="Rusch D."/>
            <person name="Podicherti R."/>
            <person name="Tsui H.-C.T."/>
            <person name="Winkler M.E."/>
        </authorList>
    </citation>
    <scope>NUCLEOTIDE SEQUENCE</scope>
</reference>
<evidence type="ECO:0000313" key="5">
    <source>
        <dbReference type="EMBL" id="SVA27801.1"/>
    </source>
</evidence>
<name>A0A381UJ98_9ZZZZ</name>
<keyword evidence="1" id="KW-0808">Transferase</keyword>
<dbReference type="InterPro" id="IPR016039">
    <property type="entry name" value="Thiolase-like"/>
</dbReference>
<evidence type="ECO:0000259" key="3">
    <source>
        <dbReference type="Pfam" id="PF08541"/>
    </source>
</evidence>
<dbReference type="Pfam" id="PF08541">
    <property type="entry name" value="ACP_syn_III_C"/>
    <property type="match status" value="1"/>
</dbReference>
<dbReference type="EMBL" id="UINC01006485">
    <property type="protein sequence ID" value="SVA27801.1"/>
    <property type="molecule type" value="Genomic_DNA"/>
</dbReference>
<dbReference type="PANTHER" id="PTHR34069">
    <property type="entry name" value="3-OXOACYL-[ACYL-CARRIER-PROTEIN] SYNTHASE 3"/>
    <property type="match status" value="1"/>
</dbReference>
<sequence>MRFKNVYIEGLACHLPENIITSEDLEKRLAPVYDRLKLPYGRLEMMTGIKERRFWSKGVSPSQVASKAGELAISNSGIDLMEIGCLINASVCRDFLEPATASLVHHNLKLPQNTLVFDISNACLGVLNGMVHVANMIELGQIRAGLVVAGENGGPLVDSTIESLLNKPDITRNDIKTSFASLTIASAAVGVLLVHKDLTKYNHRLLGGYSQAASQFNKLCRGNDESKEGIDNWSPLMKTDAETMMKEGCRLAGQTWTFAKKNLGWTNDDVNRVFCHQVGHAHRKLLYETLSLEVEKDFSTLEYMGNTGAASLPSTLALGADSGFLKSGDRVALLGIGSGLNCLMLGAEW</sequence>
<dbReference type="NCBIfam" id="NF006720">
    <property type="entry name" value="PRK09258.1"/>
    <property type="match status" value="1"/>
</dbReference>
<accession>A0A381UJ98</accession>
<dbReference type="GO" id="GO:0004315">
    <property type="term" value="F:3-oxoacyl-[acyl-carrier-protein] synthase activity"/>
    <property type="evidence" value="ECO:0007669"/>
    <property type="project" value="InterPro"/>
</dbReference>
<feature type="domain" description="Beta-ketoacyl-[acyl-carrier-protein] synthase III C-terminal" evidence="3">
    <location>
        <begin position="263"/>
        <end position="342"/>
    </location>
</feature>
<dbReference type="Gene3D" id="3.40.47.10">
    <property type="match status" value="2"/>
</dbReference>
<gene>
    <name evidence="5" type="ORF">METZ01_LOCUS80655</name>
</gene>
<evidence type="ECO:0008006" key="6">
    <source>
        <dbReference type="Google" id="ProtNLM"/>
    </source>
</evidence>
<organism evidence="5">
    <name type="scientific">marine metagenome</name>
    <dbReference type="NCBI Taxonomy" id="408172"/>
    <lineage>
        <taxon>unclassified sequences</taxon>
        <taxon>metagenomes</taxon>
        <taxon>ecological metagenomes</taxon>
    </lineage>
</organism>
<dbReference type="InterPro" id="IPR013751">
    <property type="entry name" value="ACP_syn_III_N"/>
</dbReference>
<evidence type="ECO:0000256" key="1">
    <source>
        <dbReference type="ARBA" id="ARBA00022679"/>
    </source>
</evidence>
<dbReference type="GO" id="GO:0044550">
    <property type="term" value="P:secondary metabolite biosynthetic process"/>
    <property type="evidence" value="ECO:0007669"/>
    <property type="project" value="TreeGrafter"/>
</dbReference>